<feature type="domain" description="DUF1653" evidence="1">
    <location>
        <begin position="7"/>
        <end position="54"/>
    </location>
</feature>
<dbReference type="Pfam" id="PF07866">
    <property type="entry name" value="DUF1653"/>
    <property type="match status" value="1"/>
</dbReference>
<dbReference type="Gene3D" id="2.30.30.320">
    <property type="entry name" value="DUF1653-like domain"/>
    <property type="match status" value="1"/>
</dbReference>
<dbReference type="OrthoDB" id="371169at2"/>
<dbReference type="RefSeq" id="WP_084089185.1">
    <property type="nucleotide sequence ID" value="NZ_FWXD01000003.1"/>
</dbReference>
<accession>A0A1W1X6I1</accession>
<evidence type="ECO:0000259" key="1">
    <source>
        <dbReference type="Pfam" id="PF07866"/>
    </source>
</evidence>
<evidence type="ECO:0000313" key="3">
    <source>
        <dbReference type="Proteomes" id="UP000192761"/>
    </source>
</evidence>
<sequence>MDPNASYFRHVDGGYYRWIADARHSEDLSPVVVYEHLWPFERGIWVRPAGEWAGRFSPVGVDEVVAALRGDRAQAQAAVTTAKALRRAARGT</sequence>
<name>A0A1W1X6I1_9NEIS</name>
<evidence type="ECO:0000313" key="2">
    <source>
        <dbReference type="EMBL" id="SMC19542.1"/>
    </source>
</evidence>
<gene>
    <name evidence="2" type="ORF">SAMN02745857_00732</name>
</gene>
<dbReference type="Proteomes" id="UP000192761">
    <property type="component" value="Unassembled WGS sequence"/>
</dbReference>
<keyword evidence="3" id="KW-1185">Reference proteome</keyword>
<reference evidence="2 3" key="1">
    <citation type="submission" date="2017-04" db="EMBL/GenBank/DDBJ databases">
        <authorList>
            <person name="Afonso C.L."/>
            <person name="Miller P.J."/>
            <person name="Scott M.A."/>
            <person name="Spackman E."/>
            <person name="Goraichik I."/>
            <person name="Dimitrov K.M."/>
            <person name="Suarez D.L."/>
            <person name="Swayne D.E."/>
        </authorList>
    </citation>
    <scope>NUCLEOTIDE SEQUENCE [LARGE SCALE GENOMIC DNA]</scope>
    <source>
        <strain evidence="2 3">DSM 23236</strain>
    </source>
</reference>
<dbReference type="InterPro" id="IPR037135">
    <property type="entry name" value="DUF1653-like_dom_sf"/>
</dbReference>
<organism evidence="2 3">
    <name type="scientific">Andreprevotia lacus DSM 23236</name>
    <dbReference type="NCBI Taxonomy" id="1121001"/>
    <lineage>
        <taxon>Bacteria</taxon>
        <taxon>Pseudomonadati</taxon>
        <taxon>Pseudomonadota</taxon>
        <taxon>Betaproteobacteria</taxon>
        <taxon>Neisseriales</taxon>
        <taxon>Chitinibacteraceae</taxon>
        <taxon>Andreprevotia</taxon>
    </lineage>
</organism>
<dbReference type="EMBL" id="FWXD01000003">
    <property type="protein sequence ID" value="SMC19542.1"/>
    <property type="molecule type" value="Genomic_DNA"/>
</dbReference>
<dbReference type="InterPro" id="IPR023387">
    <property type="entry name" value="DUF1653-like_dom"/>
</dbReference>
<dbReference type="AlphaFoldDB" id="A0A1W1X6I1"/>
<proteinExistence type="predicted"/>
<protein>
    <recommendedName>
        <fullName evidence="1">DUF1653 domain-containing protein</fullName>
    </recommendedName>
</protein>